<accession>A0ABR8YWJ7</accession>
<organism evidence="1 2">
    <name type="scientific">Clostridium faecium</name>
    <dbReference type="NCBI Taxonomy" id="2762223"/>
    <lineage>
        <taxon>Bacteria</taxon>
        <taxon>Bacillati</taxon>
        <taxon>Bacillota</taxon>
        <taxon>Clostridia</taxon>
        <taxon>Eubacteriales</taxon>
        <taxon>Clostridiaceae</taxon>
        <taxon>Clostridium</taxon>
    </lineage>
</organism>
<dbReference type="InterPro" id="IPR025374">
    <property type="entry name" value="DUF4364"/>
</dbReference>
<dbReference type="Pfam" id="PF14277">
    <property type="entry name" value="DUF4364"/>
    <property type="match status" value="1"/>
</dbReference>
<sequence length="175" mass="20364">MFENSMDLAENKLLLLYIFNKIKFPISNIQITEIVLENNFMNYFTLQQYIVELTSSNLLKHIVEHEKDRLVITDNGQKVLSLFENRISQSKIEEINTYLESKISKIKKELTVTADYTIENKNSYLVNLVASENDTTLIDIKISVASNKQARELCYKWKSNSSELYNKIITILANE</sequence>
<dbReference type="Proteomes" id="UP000627166">
    <property type="component" value="Unassembled WGS sequence"/>
</dbReference>
<evidence type="ECO:0000313" key="1">
    <source>
        <dbReference type="EMBL" id="MBD8048368.1"/>
    </source>
</evidence>
<dbReference type="RefSeq" id="WP_191741322.1">
    <property type="nucleotide sequence ID" value="NZ_JACSQB010000134.1"/>
</dbReference>
<name>A0ABR8YWJ7_9CLOT</name>
<protein>
    <submittedName>
        <fullName evidence="1">DUF4364 family protein</fullName>
    </submittedName>
</protein>
<dbReference type="EMBL" id="JACSQB010000134">
    <property type="protein sequence ID" value="MBD8048368.1"/>
    <property type="molecule type" value="Genomic_DNA"/>
</dbReference>
<keyword evidence="2" id="KW-1185">Reference proteome</keyword>
<proteinExistence type="predicted"/>
<reference evidence="1 2" key="1">
    <citation type="submission" date="2020-08" db="EMBL/GenBank/DDBJ databases">
        <title>A Genomic Blueprint of the Chicken Gut Microbiome.</title>
        <authorList>
            <person name="Gilroy R."/>
            <person name="Ravi A."/>
            <person name="Getino M."/>
            <person name="Pursley I."/>
            <person name="Horton D.L."/>
            <person name="Alikhan N.-F."/>
            <person name="Baker D."/>
            <person name="Gharbi K."/>
            <person name="Hall N."/>
            <person name="Watson M."/>
            <person name="Adriaenssens E.M."/>
            <person name="Foster-Nyarko E."/>
            <person name="Jarju S."/>
            <person name="Secka A."/>
            <person name="Antonio M."/>
            <person name="Oren A."/>
            <person name="Chaudhuri R."/>
            <person name="La Ragione R.M."/>
            <person name="Hildebrand F."/>
            <person name="Pallen M.J."/>
        </authorList>
    </citation>
    <scope>NUCLEOTIDE SEQUENCE [LARGE SCALE GENOMIC DNA]</scope>
    <source>
        <strain evidence="1 2">N37</strain>
    </source>
</reference>
<dbReference type="Gene3D" id="1.10.10.10">
    <property type="entry name" value="Winged helix-like DNA-binding domain superfamily/Winged helix DNA-binding domain"/>
    <property type="match status" value="1"/>
</dbReference>
<dbReference type="InterPro" id="IPR036388">
    <property type="entry name" value="WH-like_DNA-bd_sf"/>
</dbReference>
<evidence type="ECO:0000313" key="2">
    <source>
        <dbReference type="Proteomes" id="UP000627166"/>
    </source>
</evidence>
<gene>
    <name evidence="1" type="ORF">H9637_15210</name>
</gene>
<comment type="caution">
    <text evidence="1">The sequence shown here is derived from an EMBL/GenBank/DDBJ whole genome shotgun (WGS) entry which is preliminary data.</text>
</comment>